<dbReference type="Pfam" id="PF00296">
    <property type="entry name" value="Bac_luciferase"/>
    <property type="match status" value="1"/>
</dbReference>
<dbReference type="RefSeq" id="WP_128563965.1">
    <property type="nucleotide sequence ID" value="NZ_BPQH01000005.1"/>
</dbReference>
<evidence type="ECO:0000313" key="4">
    <source>
        <dbReference type="EMBL" id="GJD49347.1"/>
    </source>
</evidence>
<dbReference type="InterPro" id="IPR050766">
    <property type="entry name" value="Bact_Lucif_Oxidored"/>
</dbReference>
<dbReference type="SUPFAM" id="SSF51679">
    <property type="entry name" value="Bacterial luciferase-like"/>
    <property type="match status" value="1"/>
</dbReference>
<comment type="caution">
    <text evidence="4">The sequence shown here is derived from an EMBL/GenBank/DDBJ whole genome shotgun (WGS) entry which is preliminary data.</text>
</comment>
<reference evidence="4" key="1">
    <citation type="journal article" date="2021" name="Front. Microbiol.">
        <title>Comprehensive Comparative Genomics and Phenotyping of Methylobacterium Species.</title>
        <authorList>
            <person name="Alessa O."/>
            <person name="Ogura Y."/>
            <person name="Fujitani Y."/>
            <person name="Takami H."/>
            <person name="Hayashi T."/>
            <person name="Sahin N."/>
            <person name="Tani A."/>
        </authorList>
    </citation>
    <scope>NUCLEOTIDE SEQUENCE</scope>
    <source>
        <strain evidence="4">KCTC 52305</strain>
    </source>
</reference>
<evidence type="ECO:0000256" key="1">
    <source>
        <dbReference type="ARBA" id="ARBA00023002"/>
    </source>
</evidence>
<dbReference type="GO" id="GO:0004497">
    <property type="term" value="F:monooxygenase activity"/>
    <property type="evidence" value="ECO:0007669"/>
    <property type="project" value="UniProtKB-KW"/>
</dbReference>
<evidence type="ECO:0000313" key="5">
    <source>
        <dbReference type="Proteomes" id="UP001055167"/>
    </source>
</evidence>
<feature type="domain" description="Luciferase-like" evidence="3">
    <location>
        <begin position="1"/>
        <end position="314"/>
    </location>
</feature>
<accession>A0ABQ4QVG9</accession>
<keyword evidence="2 4" id="KW-0503">Monooxygenase</keyword>
<keyword evidence="5" id="KW-1185">Reference proteome</keyword>
<dbReference type="InterPro" id="IPR036661">
    <property type="entry name" value="Luciferase-like_sf"/>
</dbReference>
<dbReference type="PANTHER" id="PTHR30137:SF8">
    <property type="entry name" value="BLR5498 PROTEIN"/>
    <property type="match status" value="1"/>
</dbReference>
<reference evidence="4" key="2">
    <citation type="submission" date="2021-08" db="EMBL/GenBank/DDBJ databases">
        <authorList>
            <person name="Tani A."/>
            <person name="Ola A."/>
            <person name="Ogura Y."/>
            <person name="Katsura K."/>
            <person name="Hayashi T."/>
        </authorList>
    </citation>
    <scope>NUCLEOTIDE SEQUENCE</scope>
    <source>
        <strain evidence="4">KCTC 52305</strain>
    </source>
</reference>
<name>A0ABQ4QVG9_9HYPH</name>
<organism evidence="4 5">
    <name type="scientific">Methylobacterium crusticola</name>
    <dbReference type="NCBI Taxonomy" id="1697972"/>
    <lineage>
        <taxon>Bacteria</taxon>
        <taxon>Pseudomonadati</taxon>
        <taxon>Pseudomonadota</taxon>
        <taxon>Alphaproteobacteria</taxon>
        <taxon>Hyphomicrobiales</taxon>
        <taxon>Methylobacteriaceae</taxon>
        <taxon>Methylobacterium</taxon>
    </lineage>
</organism>
<dbReference type="InterPro" id="IPR011251">
    <property type="entry name" value="Luciferase-like_dom"/>
</dbReference>
<evidence type="ECO:0000259" key="3">
    <source>
        <dbReference type="Pfam" id="PF00296"/>
    </source>
</evidence>
<protein>
    <submittedName>
        <fullName evidence="4">Flavin-dependent trigonelline monooxygenase, oxygenase component</fullName>
    </submittedName>
</protein>
<dbReference type="Proteomes" id="UP001055167">
    <property type="component" value="Unassembled WGS sequence"/>
</dbReference>
<gene>
    <name evidence="4" type="primary">tgnB</name>
    <name evidence="4" type="ORF">OPKNFCMD_2077</name>
</gene>
<evidence type="ECO:0000256" key="2">
    <source>
        <dbReference type="ARBA" id="ARBA00023033"/>
    </source>
</evidence>
<proteinExistence type="predicted"/>
<dbReference type="Gene3D" id="3.20.20.30">
    <property type="entry name" value="Luciferase-like domain"/>
    <property type="match status" value="1"/>
</dbReference>
<keyword evidence="1" id="KW-0560">Oxidoreductase</keyword>
<sequence length="361" mass="40334">MKFAVSLSMERFSPQDSMAEAMANMLALARLADAGGFETLWTSEHHTIECTIAPNPFTILTWLAQHTERLRLGTATIVAPYWSPIRLAGEAALCDHLTGGRLEFGIARGAYQYEFDRMAGGMPQQEGVAYMKELVPAVQKLWAGDYAHDGHYWQFPLATAVPKPRQQPHPPIWVAARDPGTFDWAVGIGASILSTPLAAPPAEVAVLGEKFRKAVADHPGRRPRFMMQRRTCVYDRPDEWEVAVRHSLDHGRTFENLFQNIGTVTNGFPEAVPFETVANRANYDPASVRANLMFGTPDEVIEKLQLYEDQGVDQYCLGLSFNLPFALQQKTLRLFIDEVIPHFEARARDRSRAPRLAAAGR</sequence>
<dbReference type="EMBL" id="BPQH01000005">
    <property type="protein sequence ID" value="GJD49347.1"/>
    <property type="molecule type" value="Genomic_DNA"/>
</dbReference>
<dbReference type="PANTHER" id="PTHR30137">
    <property type="entry name" value="LUCIFERASE-LIKE MONOOXYGENASE"/>
    <property type="match status" value="1"/>
</dbReference>